<organism evidence="3 4">
    <name type="scientific">Trichonephila inaurata madagascariensis</name>
    <dbReference type="NCBI Taxonomy" id="2747483"/>
    <lineage>
        <taxon>Eukaryota</taxon>
        <taxon>Metazoa</taxon>
        <taxon>Ecdysozoa</taxon>
        <taxon>Arthropoda</taxon>
        <taxon>Chelicerata</taxon>
        <taxon>Arachnida</taxon>
        <taxon>Araneae</taxon>
        <taxon>Araneomorphae</taxon>
        <taxon>Entelegynae</taxon>
        <taxon>Araneoidea</taxon>
        <taxon>Nephilidae</taxon>
        <taxon>Trichonephila</taxon>
        <taxon>Trichonephila inaurata</taxon>
    </lineage>
</organism>
<dbReference type="Proteomes" id="UP000886998">
    <property type="component" value="Unassembled WGS sequence"/>
</dbReference>
<gene>
    <name evidence="3" type="ORF">TNIN_347991</name>
    <name evidence="2" type="ORF">TNIN_45211</name>
</gene>
<dbReference type="AlphaFoldDB" id="A0A8X6XYG8"/>
<accession>A0A8X6XYG8</accession>
<evidence type="ECO:0000313" key="4">
    <source>
        <dbReference type="Proteomes" id="UP000886998"/>
    </source>
</evidence>
<name>A0A8X6XYG8_9ARAC</name>
<evidence type="ECO:0000313" key="3">
    <source>
        <dbReference type="EMBL" id="GFY61689.1"/>
    </source>
</evidence>
<feature type="region of interest" description="Disordered" evidence="1">
    <location>
        <begin position="1"/>
        <end position="39"/>
    </location>
</feature>
<protein>
    <submittedName>
        <fullName evidence="3">Uncharacterized protein</fullName>
    </submittedName>
</protein>
<reference evidence="3" key="1">
    <citation type="submission" date="2020-08" db="EMBL/GenBank/DDBJ databases">
        <title>Multicomponent nature underlies the extraordinary mechanical properties of spider dragline silk.</title>
        <authorList>
            <person name="Kono N."/>
            <person name="Nakamura H."/>
            <person name="Mori M."/>
            <person name="Yoshida Y."/>
            <person name="Ohtoshi R."/>
            <person name="Malay A.D."/>
            <person name="Moran D.A.P."/>
            <person name="Tomita M."/>
            <person name="Numata K."/>
            <person name="Arakawa K."/>
        </authorList>
    </citation>
    <scope>NUCLEOTIDE SEQUENCE</scope>
</reference>
<feature type="compositionally biased region" description="Polar residues" evidence="1">
    <location>
        <begin position="1"/>
        <end position="20"/>
    </location>
</feature>
<comment type="caution">
    <text evidence="3">The sequence shown here is derived from an EMBL/GenBank/DDBJ whole genome shotgun (WGS) entry which is preliminary data.</text>
</comment>
<dbReference type="EMBL" id="BMAV01025205">
    <property type="protein sequence ID" value="GFS39543.1"/>
    <property type="molecule type" value="Genomic_DNA"/>
</dbReference>
<sequence>MTIEDIQNFNSGRNRQNGFSGNDFRKCKSQTDSEDNISDGSCGYYNFTLKNLWDKLTLAKNLESLIPNENPCAERSRKMKKGAEKLTISIE</sequence>
<proteinExistence type="predicted"/>
<evidence type="ECO:0000256" key="1">
    <source>
        <dbReference type="SAM" id="MobiDB-lite"/>
    </source>
</evidence>
<keyword evidence="4" id="KW-1185">Reference proteome</keyword>
<evidence type="ECO:0000313" key="2">
    <source>
        <dbReference type="EMBL" id="GFS39543.1"/>
    </source>
</evidence>
<dbReference type="EMBL" id="BMAV01013798">
    <property type="protein sequence ID" value="GFY61689.1"/>
    <property type="molecule type" value="Genomic_DNA"/>
</dbReference>